<dbReference type="OrthoDB" id="4768211at2759"/>
<comment type="caution">
    <text evidence="3">The sequence shown here is derived from an EMBL/GenBank/DDBJ whole genome shotgun (WGS) entry which is preliminary data.</text>
</comment>
<dbReference type="EMBL" id="SKBN01000027">
    <property type="protein sequence ID" value="TGJ86487.1"/>
    <property type="molecule type" value="Genomic_DNA"/>
</dbReference>
<dbReference type="Proteomes" id="UP000297716">
    <property type="component" value="Unassembled WGS sequence"/>
</dbReference>
<evidence type="ECO:0000313" key="4">
    <source>
        <dbReference type="Proteomes" id="UP000297716"/>
    </source>
</evidence>
<name>A0A4Z0YRE6_9PEZI</name>
<proteinExistence type="predicted"/>
<protein>
    <submittedName>
        <fullName evidence="3">Uncharacterized protein</fullName>
    </submittedName>
</protein>
<keyword evidence="4" id="KW-1185">Reference proteome</keyword>
<feature type="transmembrane region" description="Helical" evidence="2">
    <location>
        <begin position="38"/>
        <end position="68"/>
    </location>
</feature>
<keyword evidence="2" id="KW-1133">Transmembrane helix</keyword>
<reference evidence="3 4" key="1">
    <citation type="submission" date="2019-03" db="EMBL/GenBank/DDBJ databases">
        <title>Draft genome sequence of Xylaria hypoxylon DSM 108379, a ubiquitous saprotrophic-parasitic fungi on hardwood.</title>
        <authorList>
            <person name="Buettner E."/>
            <person name="Leonhardt S."/>
            <person name="Gebauer A.M."/>
            <person name="Liers C."/>
            <person name="Hofrichter M."/>
            <person name="Kellner H."/>
        </authorList>
    </citation>
    <scope>NUCLEOTIDE SEQUENCE [LARGE SCALE GENOMIC DNA]</scope>
    <source>
        <strain evidence="3 4">DSM 108379</strain>
    </source>
</reference>
<evidence type="ECO:0000256" key="2">
    <source>
        <dbReference type="SAM" id="Phobius"/>
    </source>
</evidence>
<organism evidence="3 4">
    <name type="scientific">Xylaria hypoxylon</name>
    <dbReference type="NCBI Taxonomy" id="37992"/>
    <lineage>
        <taxon>Eukaryota</taxon>
        <taxon>Fungi</taxon>
        <taxon>Dikarya</taxon>
        <taxon>Ascomycota</taxon>
        <taxon>Pezizomycotina</taxon>
        <taxon>Sordariomycetes</taxon>
        <taxon>Xylariomycetidae</taxon>
        <taxon>Xylariales</taxon>
        <taxon>Xylariaceae</taxon>
        <taxon>Xylaria</taxon>
    </lineage>
</organism>
<feature type="transmembrane region" description="Helical" evidence="2">
    <location>
        <begin position="75"/>
        <end position="105"/>
    </location>
</feature>
<dbReference type="AlphaFoldDB" id="A0A4Z0YRE6"/>
<accession>A0A4Z0YRE6</accession>
<keyword evidence="2" id="KW-0812">Transmembrane</keyword>
<evidence type="ECO:0000313" key="3">
    <source>
        <dbReference type="EMBL" id="TGJ86487.1"/>
    </source>
</evidence>
<keyword evidence="2" id="KW-0472">Membrane</keyword>
<sequence>MSWLESMKTAGALALSTVQVLARLLYVLSTPLRWPLYYIYVSLIFLLSPIWAMFSLGLGAASFALNLIARLKYLYIYFACAAIIGACAGFVLHGTSSFIFVLLGIDTASERQRLRDQQHQRSLHTYQLPLDKKEKKEYDEESISSASWRRFNRRQTATEIDPNDLFEKQWKLLRTPEQPRRRRKGLLGQTIHEESSESDFL</sequence>
<feature type="region of interest" description="Disordered" evidence="1">
    <location>
        <begin position="181"/>
        <end position="201"/>
    </location>
</feature>
<gene>
    <name evidence="3" type="ORF">E0Z10_g2328</name>
</gene>
<evidence type="ECO:0000256" key="1">
    <source>
        <dbReference type="SAM" id="MobiDB-lite"/>
    </source>
</evidence>